<keyword evidence="1" id="KW-0812">Transmembrane</keyword>
<evidence type="ECO:0000256" key="1">
    <source>
        <dbReference type="SAM" id="Phobius"/>
    </source>
</evidence>
<keyword evidence="1" id="KW-1133">Transmembrane helix</keyword>
<dbReference type="InterPro" id="IPR011009">
    <property type="entry name" value="Kinase-like_dom_sf"/>
</dbReference>
<sequence length="222" mass="24194">MADQEVDVIHLSRGRGIPVFKDYVLSVPVVNGLLCKVDLWLTMHPKMHSKPCYAGAILNGLEIFKLNQPDGSLAGPNPVYDMVPALPTPYPKLPGKQNSKMLSWLVVAAAGGVIGEVLLISVIGFLIFWQRRRVTDSGASVVKSSWVQFSSKSTKTNASTLPSDLYRQFSLAELKSAMLDFKKNIVIGTRGFGYVYKGYIDNGTSIVAIKRLHPSSSQGKGP</sequence>
<dbReference type="PANTHER" id="PTHR34590">
    <property type="entry name" value="OS03G0124300 PROTEIN-RELATED"/>
    <property type="match status" value="1"/>
</dbReference>
<feature type="transmembrane region" description="Helical" evidence="1">
    <location>
        <begin position="101"/>
        <end position="129"/>
    </location>
</feature>
<evidence type="ECO:0008006" key="4">
    <source>
        <dbReference type="Google" id="ProtNLM"/>
    </source>
</evidence>
<name>A0A7J7I5Y9_CAMSI</name>
<dbReference type="Gene3D" id="3.30.200.20">
    <property type="entry name" value="Phosphorylase Kinase, domain 1"/>
    <property type="match status" value="1"/>
</dbReference>
<keyword evidence="1" id="KW-0472">Membrane</keyword>
<dbReference type="SUPFAM" id="SSF56112">
    <property type="entry name" value="Protein kinase-like (PK-like)"/>
    <property type="match status" value="1"/>
</dbReference>
<dbReference type="AlphaFoldDB" id="A0A7J7I5Y9"/>
<evidence type="ECO:0000313" key="2">
    <source>
        <dbReference type="EMBL" id="KAF5959987.1"/>
    </source>
</evidence>
<dbReference type="CDD" id="cd12087">
    <property type="entry name" value="TM_EGFR-like"/>
    <property type="match status" value="1"/>
</dbReference>
<dbReference type="EMBL" id="JACBKZ010000001">
    <property type="protein sequence ID" value="KAF5959987.1"/>
    <property type="molecule type" value="Genomic_DNA"/>
</dbReference>
<dbReference type="GO" id="GO:0004714">
    <property type="term" value="F:transmembrane receptor protein tyrosine kinase activity"/>
    <property type="evidence" value="ECO:0007669"/>
    <property type="project" value="InterPro"/>
</dbReference>
<protein>
    <recommendedName>
        <fullName evidence="4">Protein kinase domain-containing protein</fullName>
    </recommendedName>
</protein>
<keyword evidence="3" id="KW-1185">Reference proteome</keyword>
<dbReference type="Proteomes" id="UP000593564">
    <property type="component" value="Unassembled WGS sequence"/>
</dbReference>
<accession>A0A7J7I5Y9</accession>
<organism evidence="2 3">
    <name type="scientific">Camellia sinensis</name>
    <name type="common">Tea plant</name>
    <name type="synonym">Thea sinensis</name>
    <dbReference type="NCBI Taxonomy" id="4442"/>
    <lineage>
        <taxon>Eukaryota</taxon>
        <taxon>Viridiplantae</taxon>
        <taxon>Streptophyta</taxon>
        <taxon>Embryophyta</taxon>
        <taxon>Tracheophyta</taxon>
        <taxon>Spermatophyta</taxon>
        <taxon>Magnoliopsida</taxon>
        <taxon>eudicotyledons</taxon>
        <taxon>Gunneridae</taxon>
        <taxon>Pentapetalae</taxon>
        <taxon>asterids</taxon>
        <taxon>Ericales</taxon>
        <taxon>Theaceae</taxon>
        <taxon>Camellia</taxon>
    </lineage>
</organism>
<reference evidence="2 3" key="2">
    <citation type="submission" date="2020-07" db="EMBL/GenBank/DDBJ databases">
        <title>Genome assembly of wild tea tree DASZ reveals pedigree and selection history of tea varieties.</title>
        <authorList>
            <person name="Zhang W."/>
        </authorList>
    </citation>
    <scope>NUCLEOTIDE SEQUENCE [LARGE SCALE GENOMIC DNA]</scope>
    <source>
        <strain evidence="3">cv. G240</strain>
        <tissue evidence="2">Leaf</tissue>
    </source>
</reference>
<comment type="caution">
    <text evidence="2">The sequence shown here is derived from an EMBL/GenBank/DDBJ whole genome shotgun (WGS) entry which is preliminary data.</text>
</comment>
<gene>
    <name evidence="2" type="ORF">HYC85_001196</name>
</gene>
<reference evidence="3" key="1">
    <citation type="journal article" date="2020" name="Nat. Commun.">
        <title>Genome assembly of wild tea tree DASZ reveals pedigree and selection history of tea varieties.</title>
        <authorList>
            <person name="Zhang W."/>
            <person name="Zhang Y."/>
            <person name="Qiu H."/>
            <person name="Guo Y."/>
            <person name="Wan H."/>
            <person name="Zhang X."/>
            <person name="Scossa F."/>
            <person name="Alseekh S."/>
            <person name="Zhang Q."/>
            <person name="Wang P."/>
            <person name="Xu L."/>
            <person name="Schmidt M.H."/>
            <person name="Jia X."/>
            <person name="Li D."/>
            <person name="Zhu A."/>
            <person name="Guo F."/>
            <person name="Chen W."/>
            <person name="Ni D."/>
            <person name="Usadel B."/>
            <person name="Fernie A.R."/>
            <person name="Wen W."/>
        </authorList>
    </citation>
    <scope>NUCLEOTIDE SEQUENCE [LARGE SCALE GENOMIC DNA]</scope>
    <source>
        <strain evidence="3">cv. G240</strain>
    </source>
</reference>
<proteinExistence type="predicted"/>
<evidence type="ECO:0000313" key="3">
    <source>
        <dbReference type="Proteomes" id="UP000593564"/>
    </source>
</evidence>
<dbReference type="InterPro" id="IPR045272">
    <property type="entry name" value="ANXUR1/2-like"/>
</dbReference>